<dbReference type="PANTHER" id="PTHR37422:SF13">
    <property type="entry name" value="LIPOPOLYSACCHARIDE BIOSYNTHESIS PROTEIN PA4999-RELATED"/>
    <property type="match status" value="1"/>
</dbReference>
<protein>
    <recommendedName>
        <fullName evidence="8">O-antigen ligase-related domain-containing protein</fullName>
    </recommendedName>
</protein>
<feature type="region of interest" description="Disordered" evidence="6">
    <location>
        <begin position="339"/>
        <end position="360"/>
    </location>
</feature>
<comment type="caution">
    <text evidence="9">The sequence shown here is derived from an EMBL/GenBank/DDBJ whole genome shotgun (WGS) entry which is preliminary data.</text>
</comment>
<feature type="transmembrane region" description="Helical" evidence="7">
    <location>
        <begin position="255"/>
        <end position="273"/>
    </location>
</feature>
<feature type="transmembrane region" description="Helical" evidence="7">
    <location>
        <begin position="104"/>
        <end position="121"/>
    </location>
</feature>
<organism evidence="9 10">
    <name type="scientific">Paenibacillus campinasensis</name>
    <dbReference type="NCBI Taxonomy" id="66347"/>
    <lineage>
        <taxon>Bacteria</taxon>
        <taxon>Bacillati</taxon>
        <taxon>Bacillota</taxon>
        <taxon>Bacilli</taxon>
        <taxon>Bacillales</taxon>
        <taxon>Paenibacillaceae</taxon>
        <taxon>Paenibacillus</taxon>
    </lineage>
</organism>
<evidence type="ECO:0000313" key="10">
    <source>
        <dbReference type="Proteomes" id="UP000215596"/>
    </source>
</evidence>
<evidence type="ECO:0000256" key="4">
    <source>
        <dbReference type="ARBA" id="ARBA00023136"/>
    </source>
</evidence>
<evidence type="ECO:0000256" key="3">
    <source>
        <dbReference type="ARBA" id="ARBA00022989"/>
    </source>
</evidence>
<feature type="transmembrane region" description="Helical" evidence="7">
    <location>
        <begin position="383"/>
        <end position="405"/>
    </location>
</feature>
<dbReference type="AlphaFoldDB" id="A0A268EMK4"/>
<dbReference type="Proteomes" id="UP000215596">
    <property type="component" value="Unassembled WGS sequence"/>
</dbReference>
<dbReference type="SUPFAM" id="SSF48452">
    <property type="entry name" value="TPR-like"/>
    <property type="match status" value="1"/>
</dbReference>
<accession>A0A268EMK4</accession>
<keyword evidence="4 7" id="KW-0472">Membrane</keyword>
<keyword evidence="2 7" id="KW-0812">Transmembrane</keyword>
<proteinExistence type="predicted"/>
<feature type="transmembrane region" description="Helical" evidence="7">
    <location>
        <begin position="577"/>
        <end position="599"/>
    </location>
</feature>
<dbReference type="OrthoDB" id="1808577at2"/>
<feature type="region of interest" description="Disordered" evidence="6">
    <location>
        <begin position="544"/>
        <end position="566"/>
    </location>
</feature>
<dbReference type="InterPro" id="IPR051533">
    <property type="entry name" value="WaaL-like"/>
</dbReference>
<sequence length="776" mass="83075">MDARHQLIKGWRQAGGWCLTALMLAACVNTGLFFDSDMYFIGMIWFGMLLIWSVAGTALNRGGNALYPGQSDMLGLIGLAGIMLVYALHLLLSPLSVNGTVSELLRFAMYSSCAAVLWLLVRHPEGRKVIAAGWHAAGVLLCGSALLAVYGVVELPYAIYHTANADISATGARLGGLLQYPNTFGAVMAAYLLERLFALLPVLRSRTGPLPAAALLPLLPYAAALLLTESRGAWLAAALAGAAGLARERRALAPLLAAAAAPMLGAALLYRQLADARLAPVVLPGLLWLAGLWAGSVLAGRLLCRLLQGGGTSAVAAVRGDSLPAAACAGTAMRKRAGAGKARQGEACTPGGDSREPCPCRAPAGAQPVADWRQALARRSRRLGPLAALAIAAAVIALAAAAVMLQVQSRVTGGAATLGARGLMYRDAWELAKTSPWLGQGGDTWRLSYRAVQSEPYVGSEVHSGYMNLLLDTGGIGLLLIFCMTGGMLYRVARCRPRLLPPLIVLLGHALIDLDLSYGLVWLLIVWLAAMGMHAEPRTVQAGEARIGENRTGANRSGASGQSEGQYRMGDTGPLPIMLRVVWLSGVLLMGSLAAFLWVSEVKYEASLDAPIQDKRELLASSLRWNPYNEAAALQLAELLPLRERIAMLETSHAYSQRHPELSWKLAEAYSFLGDAEEAVRWFRQSLNLDPYHTDKQARAVIRLAWLAEWQGLQGLEGPSRMAARSALGLLAQYRAAVNSLMQQPKLHNDRKFRLSPLAEHQRKRLAELAAKGIPE</sequence>
<dbReference type="Gene3D" id="1.25.40.10">
    <property type="entry name" value="Tetratricopeptide repeat domain"/>
    <property type="match status" value="1"/>
</dbReference>
<keyword evidence="5" id="KW-0802">TPR repeat</keyword>
<comment type="subcellular location">
    <subcellularLocation>
        <location evidence="1">Membrane</location>
        <topology evidence="1">Multi-pass membrane protein</topology>
    </subcellularLocation>
</comment>
<dbReference type="InterPro" id="IPR019734">
    <property type="entry name" value="TPR_rpt"/>
</dbReference>
<feature type="transmembrane region" description="Helical" evidence="7">
    <location>
        <begin position="40"/>
        <end position="61"/>
    </location>
</feature>
<dbReference type="PANTHER" id="PTHR37422">
    <property type="entry name" value="TEICHURONIC ACID BIOSYNTHESIS PROTEIN TUAE"/>
    <property type="match status" value="1"/>
</dbReference>
<feature type="transmembrane region" description="Helical" evidence="7">
    <location>
        <begin position="504"/>
        <end position="530"/>
    </location>
</feature>
<reference evidence="9 10" key="1">
    <citation type="submission" date="2017-07" db="EMBL/GenBank/DDBJ databases">
        <title>Isolation and whole genome analysis of endospore-forming bacteria from heroin.</title>
        <authorList>
            <person name="Kalinowski J."/>
            <person name="Ahrens B."/>
            <person name="Al-Dilaimi A."/>
            <person name="Winkler A."/>
            <person name="Wibberg D."/>
            <person name="Schleenbecker U."/>
            <person name="Ruckert C."/>
            <person name="Wolfel R."/>
            <person name="Grass G."/>
        </authorList>
    </citation>
    <scope>NUCLEOTIDE SEQUENCE [LARGE SCALE GENOMIC DNA]</scope>
    <source>
        <strain evidence="9 10">7537-G1</strain>
    </source>
</reference>
<feature type="domain" description="O-antigen ligase-related" evidence="8">
    <location>
        <begin position="377"/>
        <end position="482"/>
    </location>
</feature>
<dbReference type="GO" id="GO:0016020">
    <property type="term" value="C:membrane"/>
    <property type="evidence" value="ECO:0007669"/>
    <property type="project" value="UniProtKB-SubCell"/>
</dbReference>
<name>A0A268EMK4_9BACL</name>
<dbReference type="RefSeq" id="WP_095266609.1">
    <property type="nucleotide sequence ID" value="NZ_NPBY01000058.1"/>
</dbReference>
<dbReference type="InterPro" id="IPR011990">
    <property type="entry name" value="TPR-like_helical_dom_sf"/>
</dbReference>
<dbReference type="PROSITE" id="PS50005">
    <property type="entry name" value="TPR"/>
    <property type="match status" value="1"/>
</dbReference>
<evidence type="ECO:0000256" key="5">
    <source>
        <dbReference type="PROSITE-ProRule" id="PRU00339"/>
    </source>
</evidence>
<feature type="transmembrane region" description="Helical" evidence="7">
    <location>
        <begin position="474"/>
        <end position="492"/>
    </location>
</feature>
<dbReference type="EMBL" id="NPBY01000058">
    <property type="protein sequence ID" value="PAD74350.1"/>
    <property type="molecule type" value="Genomic_DNA"/>
</dbReference>
<feature type="transmembrane region" description="Helical" evidence="7">
    <location>
        <begin position="285"/>
        <end position="304"/>
    </location>
</feature>
<dbReference type="Pfam" id="PF04932">
    <property type="entry name" value="Wzy_C"/>
    <property type="match status" value="1"/>
</dbReference>
<feature type="repeat" description="TPR" evidence="5">
    <location>
        <begin position="660"/>
        <end position="693"/>
    </location>
</feature>
<gene>
    <name evidence="9" type="ORF">CHH67_18070</name>
</gene>
<evidence type="ECO:0000256" key="6">
    <source>
        <dbReference type="SAM" id="MobiDB-lite"/>
    </source>
</evidence>
<feature type="compositionally biased region" description="Polar residues" evidence="6">
    <location>
        <begin position="552"/>
        <end position="565"/>
    </location>
</feature>
<feature type="transmembrane region" description="Helical" evidence="7">
    <location>
        <begin position="73"/>
        <end position="92"/>
    </location>
</feature>
<evidence type="ECO:0000256" key="1">
    <source>
        <dbReference type="ARBA" id="ARBA00004141"/>
    </source>
</evidence>
<feature type="transmembrane region" description="Helical" evidence="7">
    <location>
        <begin position="210"/>
        <end position="227"/>
    </location>
</feature>
<dbReference type="InterPro" id="IPR007016">
    <property type="entry name" value="O-antigen_ligase-rel_domated"/>
</dbReference>
<evidence type="ECO:0000256" key="2">
    <source>
        <dbReference type="ARBA" id="ARBA00022692"/>
    </source>
</evidence>
<keyword evidence="3 7" id="KW-1133">Transmembrane helix</keyword>
<evidence type="ECO:0000256" key="7">
    <source>
        <dbReference type="SAM" id="Phobius"/>
    </source>
</evidence>
<evidence type="ECO:0000259" key="8">
    <source>
        <dbReference type="Pfam" id="PF04932"/>
    </source>
</evidence>
<evidence type="ECO:0000313" key="9">
    <source>
        <dbReference type="EMBL" id="PAD74350.1"/>
    </source>
</evidence>
<feature type="transmembrane region" description="Helical" evidence="7">
    <location>
        <begin position="14"/>
        <end position="34"/>
    </location>
</feature>
<dbReference type="PROSITE" id="PS51257">
    <property type="entry name" value="PROKAR_LIPOPROTEIN"/>
    <property type="match status" value="1"/>
</dbReference>
<feature type="transmembrane region" description="Helical" evidence="7">
    <location>
        <begin position="133"/>
        <end position="153"/>
    </location>
</feature>